<name>A0AA96WMP3_9CYAN</name>
<proteinExistence type="predicted"/>
<accession>A0AA96WMP3</accession>
<dbReference type="EMBL" id="CP053587">
    <property type="protein sequence ID" value="WNZ27999.1"/>
    <property type="molecule type" value="Genomic_DNA"/>
</dbReference>
<organism evidence="1">
    <name type="scientific">Leptolyngbya sp. NK1-12</name>
    <dbReference type="NCBI Taxonomy" id="2547451"/>
    <lineage>
        <taxon>Bacteria</taxon>
        <taxon>Bacillati</taxon>
        <taxon>Cyanobacteriota</taxon>
        <taxon>Cyanophyceae</taxon>
        <taxon>Leptolyngbyales</taxon>
        <taxon>Leptolyngbyaceae</taxon>
        <taxon>Leptolyngbya group</taxon>
        <taxon>Leptolyngbya</taxon>
    </lineage>
</organism>
<gene>
    <name evidence="1" type="ORF">HJG54_32655</name>
</gene>
<reference evidence="1" key="1">
    <citation type="submission" date="2020-05" db="EMBL/GenBank/DDBJ databases">
        <authorList>
            <person name="Zhu T."/>
            <person name="Keshari N."/>
            <person name="Lu X."/>
        </authorList>
    </citation>
    <scope>NUCLEOTIDE SEQUENCE</scope>
    <source>
        <strain evidence="1">NK1-12</strain>
    </source>
</reference>
<dbReference type="AlphaFoldDB" id="A0AA96WMP3"/>
<sequence length="28" mass="3489">MVQSRRRRLRHESLEASRWAASLWVFIF</sequence>
<protein>
    <submittedName>
        <fullName evidence="1">Uncharacterized protein</fullName>
    </submittedName>
</protein>
<evidence type="ECO:0000313" key="1">
    <source>
        <dbReference type="EMBL" id="WNZ27999.1"/>
    </source>
</evidence>